<dbReference type="EMBL" id="CP126215">
    <property type="protein sequence ID" value="WIA16968.1"/>
    <property type="molecule type" value="Genomic_DNA"/>
</dbReference>
<evidence type="ECO:0000313" key="2">
    <source>
        <dbReference type="Proteomes" id="UP001244341"/>
    </source>
</evidence>
<organism evidence="1 2">
    <name type="scientific">Tetradesmus obliquus</name>
    <name type="common">Green alga</name>
    <name type="synonym">Acutodesmus obliquus</name>
    <dbReference type="NCBI Taxonomy" id="3088"/>
    <lineage>
        <taxon>Eukaryota</taxon>
        <taxon>Viridiplantae</taxon>
        <taxon>Chlorophyta</taxon>
        <taxon>core chlorophytes</taxon>
        <taxon>Chlorophyceae</taxon>
        <taxon>CS clade</taxon>
        <taxon>Sphaeropleales</taxon>
        <taxon>Scenedesmaceae</taxon>
        <taxon>Tetradesmus</taxon>
    </lineage>
</organism>
<dbReference type="Proteomes" id="UP001244341">
    <property type="component" value="Chromosome 8b"/>
</dbReference>
<keyword evidence="2" id="KW-1185">Reference proteome</keyword>
<accession>A0ABY8UBC3</accession>
<gene>
    <name evidence="1" type="ORF">OEZ85_013885</name>
</gene>
<reference evidence="1 2" key="1">
    <citation type="submission" date="2023-05" db="EMBL/GenBank/DDBJ databases">
        <title>A 100% complete, gapless, phased diploid assembly of the Scenedesmus obliquus UTEX 3031 genome.</title>
        <authorList>
            <person name="Biondi T.C."/>
            <person name="Hanschen E.R."/>
            <person name="Kwon T."/>
            <person name="Eng W."/>
            <person name="Kruse C.P.S."/>
            <person name="Koehler S.I."/>
            <person name="Kunde Y."/>
            <person name="Gleasner C.D."/>
            <person name="You Mak K.T."/>
            <person name="Polle J."/>
            <person name="Hovde B.T."/>
            <person name="Starkenburg S.R."/>
        </authorList>
    </citation>
    <scope>NUCLEOTIDE SEQUENCE [LARGE SCALE GENOMIC DNA]</scope>
    <source>
        <strain evidence="1 2">DOE0152z</strain>
    </source>
</reference>
<evidence type="ECO:0000313" key="1">
    <source>
        <dbReference type="EMBL" id="WIA16968.1"/>
    </source>
</evidence>
<protein>
    <submittedName>
        <fullName evidence="1">Uncharacterized protein</fullName>
    </submittedName>
</protein>
<proteinExistence type="predicted"/>
<name>A0ABY8UBC3_TETOB</name>
<sequence length="460" mass="48829">MPQQAPEKREVVARFWMQNVSRLTGSVSCERAALGALRTLLEVSLEVFECGSFPRDDMMGVQDFLQGVLQPRLVLCLASLLSSNPDDASAKQQKLDLLLQTPHNKDNDASAAAAATAPEDMLQVQLHLLIVLDLMQQLPSLAFAPVELLQQASCKLLGWAAHTAACRLCCVVLADEAGGALLQHTLQCCLAFVVGCMAGLGLPVQQELLALLLRMTFDNGTQALVDTVSAVLQACDDDAASSWVSQHLLQMPSPAGTSDGGSSCWLDAGSCCLLACQCSILQRLGQRVLQGSSQPPLGEYLSQLWLTAQQALFQQLLASPHWPVRHAAFDGLLARLRHNSYSGSNIVRLLPPSMRVSATEASPAVVQVVKAHLQRQPDAQALLQLAATAGGGLDAVDKALCKAEGEVRLLLSAASAAAQGHQLGGEEVVLLSRQGARLAGGCASLCSRLRALQDQLACLK</sequence>